<dbReference type="InterPro" id="IPR056146">
    <property type="entry name" value="DUF7729"/>
</dbReference>
<dbReference type="OrthoDB" id="2564812at2759"/>
<sequence length="396" mass="42476">MSVYSTQPRQLERRRHLHGYTKITTTVISLMIALIVMATPTRAQVMELDALVYESSFYQELAARGEIHIDHRDPPPRRNVYLEGRQDGDGVVPTTVAGSTSASTSSSSSSEPTVTPSADLTSAITTETKTPLSTPALSTLTAPSVTVVTTPLPTPFDTSLGSNFTSSSCPEFFSSFLNNSTFQSCVPISLLLQNSNSFFRAQRSFTLLTQTLDAACNAPLAICSPLLGNLASQLIDNANCGQDYKKQNPLVSQAYAGFLAYEPIYRATCLRDQGTGNYCFSEAITNSSNAADSYPYYTALGLSMPQTARPTCSQCLKETLQIFAGYAENAAQPLAKTYLPCANQVDQSCGSGFVNTQVKAGSVTSTNAAIEERKPSLRSLLFVTTLLAALFTGVVS</sequence>
<evidence type="ECO:0000256" key="1">
    <source>
        <dbReference type="SAM" id="MobiDB-lite"/>
    </source>
</evidence>
<feature type="region of interest" description="Disordered" evidence="1">
    <location>
        <begin position="68"/>
        <end position="120"/>
    </location>
</feature>
<organism evidence="4 5">
    <name type="scientific">Fonsecaea erecta</name>
    <dbReference type="NCBI Taxonomy" id="1367422"/>
    <lineage>
        <taxon>Eukaryota</taxon>
        <taxon>Fungi</taxon>
        <taxon>Dikarya</taxon>
        <taxon>Ascomycota</taxon>
        <taxon>Pezizomycotina</taxon>
        <taxon>Eurotiomycetes</taxon>
        <taxon>Chaetothyriomycetidae</taxon>
        <taxon>Chaetothyriales</taxon>
        <taxon>Herpotrichiellaceae</taxon>
        <taxon>Fonsecaea</taxon>
    </lineage>
</organism>
<evidence type="ECO:0000313" key="5">
    <source>
        <dbReference type="Proteomes" id="UP000078343"/>
    </source>
</evidence>
<keyword evidence="5" id="KW-1185">Reference proteome</keyword>
<reference evidence="4 5" key="1">
    <citation type="submission" date="2016-04" db="EMBL/GenBank/DDBJ databases">
        <title>Draft genome of Fonsecaea erecta CBS 125763.</title>
        <authorList>
            <person name="Weiss V.A."/>
            <person name="Vicente V.A."/>
            <person name="Raittz R.T."/>
            <person name="Moreno L.F."/>
            <person name="De Souza E.M."/>
            <person name="Pedrosa F.O."/>
            <person name="Steffens M.B."/>
            <person name="Faoro H."/>
            <person name="Tadra-Sfeir M.Z."/>
            <person name="Najafzadeh M.J."/>
            <person name="Felipe M.S."/>
            <person name="Teixeira M."/>
            <person name="Sun J."/>
            <person name="Xi L."/>
            <person name="Gomes R."/>
            <person name="De Azevedo C.M."/>
            <person name="Salgado C.G."/>
            <person name="Da Silva M.B."/>
            <person name="Nascimento M.F."/>
            <person name="Queiroz-Telles F."/>
            <person name="Attili D.S."/>
            <person name="Gorbushina A."/>
        </authorList>
    </citation>
    <scope>NUCLEOTIDE SEQUENCE [LARGE SCALE GENOMIC DNA]</scope>
    <source>
        <strain evidence="4 5">CBS 125763</strain>
    </source>
</reference>
<dbReference type="RefSeq" id="XP_018697304.1">
    <property type="nucleotide sequence ID" value="XM_018834680.1"/>
</dbReference>
<dbReference type="PANTHER" id="PTHR39460:SF1">
    <property type="entry name" value="C6 TRANSCRIPTION FACTOR"/>
    <property type="match status" value="1"/>
</dbReference>
<dbReference type="GeneID" id="30007334"/>
<protein>
    <recommendedName>
        <fullName evidence="3">DUF7729 domain-containing protein</fullName>
    </recommendedName>
</protein>
<keyword evidence="2" id="KW-0472">Membrane</keyword>
<accession>A0A178ZW41</accession>
<gene>
    <name evidence="4" type="ORF">AYL99_03164</name>
</gene>
<evidence type="ECO:0000259" key="3">
    <source>
        <dbReference type="Pfam" id="PF24855"/>
    </source>
</evidence>
<dbReference type="EMBL" id="LVYI01000002">
    <property type="protein sequence ID" value="OAP63937.1"/>
    <property type="molecule type" value="Genomic_DNA"/>
</dbReference>
<dbReference type="PANTHER" id="PTHR39460">
    <property type="entry name" value="EXPRESSED PROTEIN"/>
    <property type="match status" value="1"/>
</dbReference>
<feature type="domain" description="DUF7729" evidence="3">
    <location>
        <begin position="151"/>
        <end position="357"/>
    </location>
</feature>
<comment type="caution">
    <text evidence="4">The sequence shown here is derived from an EMBL/GenBank/DDBJ whole genome shotgun (WGS) entry which is preliminary data.</text>
</comment>
<proteinExistence type="predicted"/>
<evidence type="ECO:0000256" key="2">
    <source>
        <dbReference type="SAM" id="Phobius"/>
    </source>
</evidence>
<evidence type="ECO:0000313" key="4">
    <source>
        <dbReference type="EMBL" id="OAP63937.1"/>
    </source>
</evidence>
<dbReference type="AlphaFoldDB" id="A0A178ZW41"/>
<keyword evidence="2" id="KW-1133">Transmembrane helix</keyword>
<keyword evidence="2" id="KW-0812">Transmembrane</keyword>
<feature type="compositionally biased region" description="Low complexity" evidence="1">
    <location>
        <begin position="92"/>
        <end position="118"/>
    </location>
</feature>
<feature type="transmembrane region" description="Helical" evidence="2">
    <location>
        <begin position="20"/>
        <end position="38"/>
    </location>
</feature>
<name>A0A178ZW41_9EURO</name>
<dbReference type="Proteomes" id="UP000078343">
    <property type="component" value="Unassembled WGS sequence"/>
</dbReference>
<dbReference type="Pfam" id="PF24855">
    <property type="entry name" value="DUF7729"/>
    <property type="match status" value="1"/>
</dbReference>